<feature type="domain" description="FCP1 homology" evidence="18">
    <location>
        <begin position="147"/>
        <end position="335"/>
    </location>
</feature>
<dbReference type="Pfam" id="PF00533">
    <property type="entry name" value="BRCT"/>
    <property type="match status" value="1"/>
</dbReference>
<comment type="cofactor">
    <cofactor evidence="2">
        <name>Co(2+)</name>
        <dbReference type="ChEBI" id="CHEBI:48828"/>
    </cofactor>
</comment>
<evidence type="ECO:0000256" key="10">
    <source>
        <dbReference type="ARBA" id="ARBA00023163"/>
    </source>
</evidence>
<dbReference type="PANTHER" id="PTHR23081">
    <property type="entry name" value="RNA POLYMERASE II CTD PHOSPHATASE"/>
    <property type="match status" value="1"/>
</dbReference>
<dbReference type="SUPFAM" id="SSF56784">
    <property type="entry name" value="HAD-like"/>
    <property type="match status" value="1"/>
</dbReference>
<evidence type="ECO:0000256" key="8">
    <source>
        <dbReference type="ARBA" id="ARBA00022884"/>
    </source>
</evidence>
<comment type="caution">
    <text evidence="19">The sequence shown here is derived from an EMBL/GenBank/DDBJ whole genome shotgun (WGS) entry which is preliminary data.</text>
</comment>
<evidence type="ECO:0000256" key="13">
    <source>
        <dbReference type="ARBA" id="ARBA00048336"/>
    </source>
</evidence>
<dbReference type="InterPro" id="IPR023214">
    <property type="entry name" value="HAD_sf"/>
</dbReference>
<comment type="subunit">
    <text evidence="14">Interacts with RAP74.</text>
</comment>
<dbReference type="GO" id="GO:0008420">
    <property type="term" value="F:RNA polymerase II CTD heptapeptide repeat phosphatase activity"/>
    <property type="evidence" value="ECO:0007669"/>
    <property type="project" value="UniProtKB-UniRule"/>
</dbReference>
<dbReference type="EMBL" id="BTGU01000067">
    <property type="protein sequence ID" value="GMN56973.1"/>
    <property type="molecule type" value="Genomic_DNA"/>
</dbReference>
<feature type="compositionally biased region" description="Acidic residues" evidence="16">
    <location>
        <begin position="34"/>
        <end position="55"/>
    </location>
</feature>
<evidence type="ECO:0000256" key="12">
    <source>
        <dbReference type="ARBA" id="ARBA00047761"/>
    </source>
</evidence>
<keyword evidence="6" id="KW-0479">Metal-binding</keyword>
<dbReference type="FunFam" id="3.40.50.10190:FF:000014">
    <property type="entry name" value="RNA polymerase II C-terminal domain phosphatase-like 3"/>
    <property type="match status" value="1"/>
</dbReference>
<dbReference type="GO" id="GO:0009651">
    <property type="term" value="P:response to salt stress"/>
    <property type="evidence" value="ECO:0007669"/>
    <property type="project" value="UniProtKB-ARBA"/>
</dbReference>
<dbReference type="PROSITE" id="PS50172">
    <property type="entry name" value="BRCT"/>
    <property type="match status" value="1"/>
</dbReference>
<dbReference type="Proteomes" id="UP001187192">
    <property type="component" value="Unassembled WGS sequence"/>
</dbReference>
<accession>A0AA88AKZ7</accession>
<keyword evidence="5" id="KW-0678">Repressor</keyword>
<evidence type="ECO:0000256" key="7">
    <source>
        <dbReference type="ARBA" id="ARBA00022801"/>
    </source>
</evidence>
<dbReference type="Pfam" id="PF03031">
    <property type="entry name" value="NIF"/>
    <property type="match status" value="1"/>
</dbReference>
<evidence type="ECO:0000313" key="20">
    <source>
        <dbReference type="Proteomes" id="UP001187192"/>
    </source>
</evidence>
<evidence type="ECO:0000256" key="1">
    <source>
        <dbReference type="ARBA" id="ARBA00001936"/>
    </source>
</evidence>
<keyword evidence="9" id="KW-0805">Transcription regulation</keyword>
<comment type="cofactor">
    <cofactor evidence="1">
        <name>Mn(2+)</name>
        <dbReference type="ChEBI" id="CHEBI:29035"/>
    </cofactor>
</comment>
<comment type="subcellular location">
    <subcellularLocation>
        <location evidence="4 15">Nucleus</location>
    </subcellularLocation>
</comment>
<comment type="catalytic activity">
    <reaction evidence="12 15">
        <text>O-phospho-L-seryl-[protein] + H2O = L-seryl-[protein] + phosphate</text>
        <dbReference type="Rhea" id="RHEA:20629"/>
        <dbReference type="Rhea" id="RHEA-COMP:9863"/>
        <dbReference type="Rhea" id="RHEA-COMP:11604"/>
        <dbReference type="ChEBI" id="CHEBI:15377"/>
        <dbReference type="ChEBI" id="CHEBI:29999"/>
        <dbReference type="ChEBI" id="CHEBI:43474"/>
        <dbReference type="ChEBI" id="CHEBI:83421"/>
        <dbReference type="EC" id="3.1.3.16"/>
    </reaction>
</comment>
<gene>
    <name evidence="19" type="ORF">TIFTF001_026085</name>
</gene>
<comment type="catalytic activity">
    <reaction evidence="13 15">
        <text>O-phospho-L-threonyl-[protein] + H2O = L-threonyl-[protein] + phosphate</text>
        <dbReference type="Rhea" id="RHEA:47004"/>
        <dbReference type="Rhea" id="RHEA-COMP:11060"/>
        <dbReference type="Rhea" id="RHEA-COMP:11605"/>
        <dbReference type="ChEBI" id="CHEBI:15377"/>
        <dbReference type="ChEBI" id="CHEBI:30013"/>
        <dbReference type="ChEBI" id="CHEBI:43474"/>
        <dbReference type="ChEBI" id="CHEBI:61977"/>
        <dbReference type="EC" id="3.1.3.16"/>
    </reaction>
</comment>
<dbReference type="GO" id="GO:0046872">
    <property type="term" value="F:metal ion binding"/>
    <property type="evidence" value="ECO:0007669"/>
    <property type="project" value="UniProtKB-KW"/>
</dbReference>
<proteinExistence type="predicted"/>
<dbReference type="GO" id="GO:0003723">
    <property type="term" value="F:RNA binding"/>
    <property type="evidence" value="ECO:0007669"/>
    <property type="project" value="UniProtKB-KW"/>
</dbReference>
<evidence type="ECO:0000256" key="5">
    <source>
        <dbReference type="ARBA" id="ARBA00022491"/>
    </source>
</evidence>
<evidence type="ECO:0000256" key="4">
    <source>
        <dbReference type="ARBA" id="ARBA00004123"/>
    </source>
</evidence>
<dbReference type="InterPro" id="IPR036412">
    <property type="entry name" value="HAD-like_sf"/>
</dbReference>
<sequence>MLQWAIQMSLVTDSSVNSSSSDDFASFLDAALSDSEESSPEGEAEEEDDGDDDDIENKRVKRCKVEDLVTAEESSESTLQVSVKEKIEESTEKDACTHPGSFGNMCIRCGQRLEEETGVTFGYIHKGLRLNNDEIVRLRSTDMKNLIRHRKLCLVLDLDHTLLNSTRLVDMSIEEQYLKSQAASLQVRFQSILMSYFDYIKWIDVSEGSLFMLESMYMMTKLRPFVQKFLKEVHNFFELYIYTMGDRPYALAMAKLLDPKKEYFGDRIISRDDGTLKHQKGLDVVLGQDNAVLILDDTENAWTKHKDNLILIERYHFFKSSAQQFGFNCKSLSELRSDESETEGALVTVLKVLKLVHSRFFDEPGSDPIDRDVRQVLKAIRKEVLKGCRIVFTHVFPTNFQADNHPLWKMAEQLGATCVTEHDLSVTHVVSMDAGTEKSRWAVKEKKFLVHPSWIEATNYMWQKQPEENYPVHEVKNQ</sequence>
<reference evidence="19" key="1">
    <citation type="submission" date="2023-07" db="EMBL/GenBank/DDBJ databases">
        <title>draft genome sequence of fig (Ficus carica).</title>
        <authorList>
            <person name="Takahashi T."/>
            <person name="Nishimura K."/>
        </authorList>
    </citation>
    <scope>NUCLEOTIDE SEQUENCE</scope>
</reference>
<dbReference type="NCBIfam" id="TIGR02250">
    <property type="entry name" value="FCP1_euk"/>
    <property type="match status" value="1"/>
</dbReference>
<keyword evidence="7 15" id="KW-0378">Hydrolase</keyword>
<comment type="function">
    <text evidence="15">This promotes the activity of RNA polymerase II.</text>
</comment>
<feature type="region of interest" description="Disordered" evidence="16">
    <location>
        <begin position="27"/>
        <end position="58"/>
    </location>
</feature>
<dbReference type="InterPro" id="IPR004274">
    <property type="entry name" value="FCP1_dom"/>
</dbReference>
<keyword evidence="20" id="KW-1185">Reference proteome</keyword>
<keyword evidence="10" id="KW-0804">Transcription</keyword>
<dbReference type="InterPro" id="IPR039189">
    <property type="entry name" value="Fcp1"/>
</dbReference>
<evidence type="ECO:0000256" key="3">
    <source>
        <dbReference type="ARBA" id="ARBA00001946"/>
    </source>
</evidence>
<dbReference type="PROSITE" id="PS50969">
    <property type="entry name" value="FCP1"/>
    <property type="match status" value="1"/>
</dbReference>
<dbReference type="CDD" id="cd17729">
    <property type="entry name" value="BRCT_CTDP1"/>
    <property type="match status" value="1"/>
</dbReference>
<evidence type="ECO:0000256" key="16">
    <source>
        <dbReference type="SAM" id="MobiDB-lite"/>
    </source>
</evidence>
<dbReference type="EC" id="3.1.3.16" evidence="15"/>
<evidence type="ECO:0000259" key="17">
    <source>
        <dbReference type="PROSITE" id="PS50172"/>
    </source>
</evidence>
<dbReference type="SUPFAM" id="SSF52113">
    <property type="entry name" value="BRCT domain"/>
    <property type="match status" value="1"/>
</dbReference>
<evidence type="ECO:0000313" key="19">
    <source>
        <dbReference type="EMBL" id="GMN56973.1"/>
    </source>
</evidence>
<keyword evidence="11 15" id="KW-0539">Nucleus</keyword>
<organism evidence="19 20">
    <name type="scientific">Ficus carica</name>
    <name type="common">Common fig</name>
    <dbReference type="NCBI Taxonomy" id="3494"/>
    <lineage>
        <taxon>Eukaryota</taxon>
        <taxon>Viridiplantae</taxon>
        <taxon>Streptophyta</taxon>
        <taxon>Embryophyta</taxon>
        <taxon>Tracheophyta</taxon>
        <taxon>Spermatophyta</taxon>
        <taxon>Magnoliopsida</taxon>
        <taxon>eudicotyledons</taxon>
        <taxon>Gunneridae</taxon>
        <taxon>Pentapetalae</taxon>
        <taxon>rosids</taxon>
        <taxon>fabids</taxon>
        <taxon>Rosales</taxon>
        <taxon>Moraceae</taxon>
        <taxon>Ficeae</taxon>
        <taxon>Ficus</taxon>
    </lineage>
</organism>
<protein>
    <recommendedName>
        <fullName evidence="15">RNA polymerase II C-terminal domain phosphatase-like</fullName>
        <ecNumber evidence="15">3.1.3.16</ecNumber>
    </recommendedName>
</protein>
<evidence type="ECO:0000259" key="18">
    <source>
        <dbReference type="PROSITE" id="PS50969"/>
    </source>
</evidence>
<feature type="domain" description="BRCT" evidence="17">
    <location>
        <begin position="380"/>
        <end position="472"/>
    </location>
</feature>
<dbReference type="AlphaFoldDB" id="A0AA88AKZ7"/>
<dbReference type="Gene3D" id="3.40.50.1000">
    <property type="entry name" value="HAD superfamily/HAD-like"/>
    <property type="match status" value="1"/>
</dbReference>
<comment type="cofactor">
    <cofactor evidence="3">
        <name>Mg(2+)</name>
        <dbReference type="ChEBI" id="CHEBI:18420"/>
    </cofactor>
</comment>
<evidence type="ECO:0000256" key="15">
    <source>
        <dbReference type="RuleBase" id="RU366066"/>
    </source>
</evidence>
<name>A0AA88AKZ7_FICCA</name>
<dbReference type="Gene3D" id="3.40.50.10190">
    <property type="entry name" value="BRCT domain"/>
    <property type="match status" value="1"/>
</dbReference>
<dbReference type="GO" id="GO:0005634">
    <property type="term" value="C:nucleus"/>
    <property type="evidence" value="ECO:0007669"/>
    <property type="project" value="UniProtKB-SubCell"/>
</dbReference>
<dbReference type="InterPro" id="IPR001357">
    <property type="entry name" value="BRCT_dom"/>
</dbReference>
<dbReference type="SMART" id="SM00577">
    <property type="entry name" value="CPDc"/>
    <property type="match status" value="1"/>
</dbReference>
<evidence type="ECO:0000256" key="9">
    <source>
        <dbReference type="ARBA" id="ARBA00023015"/>
    </source>
</evidence>
<dbReference type="InterPro" id="IPR036420">
    <property type="entry name" value="BRCT_dom_sf"/>
</dbReference>
<evidence type="ECO:0000256" key="6">
    <source>
        <dbReference type="ARBA" id="ARBA00022723"/>
    </source>
</evidence>
<dbReference type="InterPro" id="IPR011947">
    <property type="entry name" value="FCP1_euk"/>
</dbReference>
<evidence type="ECO:0000256" key="11">
    <source>
        <dbReference type="ARBA" id="ARBA00023242"/>
    </source>
</evidence>
<dbReference type="FunFam" id="3.40.50.1000:FF:000125">
    <property type="entry name" value="RNA polymerase II C-terminal domain phosphatase-like 4"/>
    <property type="match status" value="1"/>
</dbReference>
<keyword evidence="8" id="KW-0694">RNA-binding</keyword>
<dbReference type="PANTHER" id="PTHR23081:SF36">
    <property type="entry name" value="RNA POLYMERASE II SUBUNIT A C-TERMINAL DOMAIN PHOSPHATASE"/>
    <property type="match status" value="1"/>
</dbReference>
<evidence type="ECO:0000256" key="14">
    <source>
        <dbReference type="ARBA" id="ARBA00063107"/>
    </source>
</evidence>
<dbReference type="SMART" id="SM00292">
    <property type="entry name" value="BRCT"/>
    <property type="match status" value="1"/>
</dbReference>
<evidence type="ECO:0000256" key="2">
    <source>
        <dbReference type="ARBA" id="ARBA00001941"/>
    </source>
</evidence>
<dbReference type="CDD" id="cd07521">
    <property type="entry name" value="HAD_FCP1-like"/>
    <property type="match status" value="1"/>
</dbReference>